<dbReference type="InterPro" id="IPR003593">
    <property type="entry name" value="AAA+_ATPase"/>
</dbReference>
<reference evidence="4 5" key="1">
    <citation type="submission" date="2018-01" db="EMBL/GenBank/DDBJ databases">
        <title>Genome Sequencing and Assembly of Anaerobacter polyendosporus strain CT4.</title>
        <authorList>
            <person name="Tachaapaikoon C."/>
            <person name="Sutheeworapong S."/>
            <person name="Jenjaroenpun P."/>
            <person name="Wongsurawat T."/>
            <person name="Nookeaw I."/>
            <person name="Cheawchanlertfa P."/>
            <person name="Kosugi A."/>
            <person name="Cheevadhanarak S."/>
            <person name="Ratanakhanokchai K."/>
        </authorList>
    </citation>
    <scope>NUCLEOTIDE SEQUENCE [LARGE SCALE GENOMIC DNA]</scope>
    <source>
        <strain evidence="4 5">CT4</strain>
    </source>
</reference>
<evidence type="ECO:0000259" key="3">
    <source>
        <dbReference type="PROSITE" id="PS50893"/>
    </source>
</evidence>
<dbReference type="OrthoDB" id="9776369at2"/>
<evidence type="ECO:0000256" key="2">
    <source>
        <dbReference type="ARBA" id="ARBA00022840"/>
    </source>
</evidence>
<dbReference type="PROSITE" id="PS50893">
    <property type="entry name" value="ABC_TRANSPORTER_2"/>
    <property type="match status" value="1"/>
</dbReference>
<dbReference type="PANTHER" id="PTHR24220:SF692">
    <property type="entry name" value="ABC TRANSPORTER DOMAIN-CONTAINING PROTEIN"/>
    <property type="match status" value="1"/>
</dbReference>
<dbReference type="PROSITE" id="PS00211">
    <property type="entry name" value="ABC_TRANSPORTER_1"/>
    <property type="match status" value="1"/>
</dbReference>
<dbReference type="AlphaFoldDB" id="A0A410E1C0"/>
<evidence type="ECO:0000256" key="1">
    <source>
        <dbReference type="ARBA" id="ARBA00022741"/>
    </source>
</evidence>
<evidence type="ECO:0000313" key="5">
    <source>
        <dbReference type="Proteomes" id="UP000286268"/>
    </source>
</evidence>
<dbReference type="PANTHER" id="PTHR24220">
    <property type="entry name" value="IMPORT ATP-BINDING PROTEIN"/>
    <property type="match status" value="1"/>
</dbReference>
<keyword evidence="1" id="KW-0547">Nucleotide-binding</keyword>
<dbReference type="RefSeq" id="WP_128215855.1">
    <property type="nucleotide sequence ID" value="NZ_CP025746.1"/>
</dbReference>
<feature type="domain" description="ABC transporter" evidence="3">
    <location>
        <begin position="2"/>
        <end position="249"/>
    </location>
</feature>
<dbReference type="InterPro" id="IPR015854">
    <property type="entry name" value="ABC_transpr_LolD-like"/>
</dbReference>
<accession>A0A410E1C0</accession>
<dbReference type="InterPro" id="IPR003439">
    <property type="entry name" value="ABC_transporter-like_ATP-bd"/>
</dbReference>
<dbReference type="GO" id="GO:0005886">
    <property type="term" value="C:plasma membrane"/>
    <property type="evidence" value="ECO:0007669"/>
    <property type="project" value="TreeGrafter"/>
</dbReference>
<gene>
    <name evidence="4" type="ORF">C1I91_27910</name>
</gene>
<protein>
    <submittedName>
        <fullName evidence="4">ABC transporter ATP-binding protein</fullName>
    </submittedName>
</protein>
<dbReference type="SMART" id="SM00382">
    <property type="entry name" value="AAA"/>
    <property type="match status" value="1"/>
</dbReference>
<dbReference type="KEGG" id="cmah:C1I91_27910"/>
<dbReference type="SUPFAM" id="SSF52540">
    <property type="entry name" value="P-loop containing nucleoside triphosphate hydrolases"/>
    <property type="match status" value="1"/>
</dbReference>
<dbReference type="GO" id="GO:0005524">
    <property type="term" value="F:ATP binding"/>
    <property type="evidence" value="ECO:0007669"/>
    <property type="project" value="UniProtKB-KW"/>
</dbReference>
<dbReference type="GO" id="GO:0022857">
    <property type="term" value="F:transmembrane transporter activity"/>
    <property type="evidence" value="ECO:0007669"/>
    <property type="project" value="TreeGrafter"/>
</dbReference>
<sequence>MLQINNLTKIFNMGTDNESILFNDISLSINDGDFITIIGSNGSGKSTLLNMISGGSSLDNGSILLDGKDISTLPEHKRTRFIGRVFQNPSSGVAPSMTVLENLAMANNKNKTFTLSLAIKKKDRAAFRNMLLHYSLGLEDKLDVKVGLLSGGQRQALSLVMTSLSNPKLLLLDEHTAALDPSMSEKVMNITSNIVKENNTTTLMVTHDLKQAINFGNRIIMLHRGKVILDISGTAKKDLTIENLLEHFKKLSDSSLLSDRTLLS</sequence>
<keyword evidence="2 4" id="KW-0067">ATP-binding</keyword>
<name>A0A410E1C0_9CLOT</name>
<dbReference type="Pfam" id="PF00005">
    <property type="entry name" value="ABC_tran"/>
    <property type="match status" value="1"/>
</dbReference>
<dbReference type="InterPro" id="IPR027417">
    <property type="entry name" value="P-loop_NTPase"/>
</dbReference>
<dbReference type="Proteomes" id="UP000286268">
    <property type="component" value="Chromosome"/>
</dbReference>
<keyword evidence="5" id="KW-1185">Reference proteome</keyword>
<proteinExistence type="predicted"/>
<dbReference type="GO" id="GO:0016887">
    <property type="term" value="F:ATP hydrolysis activity"/>
    <property type="evidence" value="ECO:0007669"/>
    <property type="project" value="InterPro"/>
</dbReference>
<organism evidence="4 5">
    <name type="scientific">Clostridium manihotivorum</name>
    <dbReference type="NCBI Taxonomy" id="2320868"/>
    <lineage>
        <taxon>Bacteria</taxon>
        <taxon>Bacillati</taxon>
        <taxon>Bacillota</taxon>
        <taxon>Clostridia</taxon>
        <taxon>Eubacteriales</taxon>
        <taxon>Clostridiaceae</taxon>
        <taxon>Clostridium</taxon>
    </lineage>
</organism>
<evidence type="ECO:0000313" key="4">
    <source>
        <dbReference type="EMBL" id="QAA35164.1"/>
    </source>
</evidence>
<dbReference type="EMBL" id="CP025746">
    <property type="protein sequence ID" value="QAA35164.1"/>
    <property type="molecule type" value="Genomic_DNA"/>
</dbReference>
<dbReference type="Gene3D" id="3.40.50.300">
    <property type="entry name" value="P-loop containing nucleotide triphosphate hydrolases"/>
    <property type="match status" value="1"/>
</dbReference>
<dbReference type="InterPro" id="IPR017871">
    <property type="entry name" value="ABC_transporter-like_CS"/>
</dbReference>